<dbReference type="Gene3D" id="1.20.58.300">
    <property type="entry name" value="FlgN-like"/>
    <property type="match status" value="1"/>
</dbReference>
<dbReference type="Pfam" id="PF05130">
    <property type="entry name" value="FlgN"/>
    <property type="match status" value="1"/>
</dbReference>
<organism evidence="4 5">
    <name type="scientific">Luteibacter yeojuensis</name>
    <dbReference type="NCBI Taxonomy" id="345309"/>
    <lineage>
        <taxon>Bacteria</taxon>
        <taxon>Pseudomonadati</taxon>
        <taxon>Pseudomonadota</taxon>
        <taxon>Gammaproteobacteria</taxon>
        <taxon>Lysobacterales</taxon>
        <taxon>Rhodanobacteraceae</taxon>
        <taxon>Luteibacter</taxon>
    </lineage>
</organism>
<keyword evidence="5" id="KW-1185">Reference proteome</keyword>
<keyword evidence="3" id="KW-1005">Bacterial flagellum biogenesis</keyword>
<dbReference type="InterPro" id="IPR007809">
    <property type="entry name" value="FlgN-like"/>
</dbReference>
<keyword evidence="4" id="KW-0282">Flagellum</keyword>
<evidence type="ECO:0000313" key="5">
    <source>
        <dbReference type="Proteomes" id="UP000518878"/>
    </source>
</evidence>
<name>A0A7X5TRJ4_9GAMM</name>
<dbReference type="RefSeq" id="WP_166700703.1">
    <property type="nucleotide sequence ID" value="NZ_JAAQTL010000002.1"/>
</dbReference>
<reference evidence="4 5" key="1">
    <citation type="journal article" date="2006" name="Int. J. Syst. Evol. Microbiol.">
        <title>Dyella yeojuensis sp. nov., isolated from greenhouse soil in Korea.</title>
        <authorList>
            <person name="Kim B.Y."/>
            <person name="Weon H.Y."/>
            <person name="Lee K.H."/>
            <person name="Seok S.J."/>
            <person name="Kwon S.W."/>
            <person name="Go S.J."/>
            <person name="Stackebrandt E."/>
        </authorList>
    </citation>
    <scope>NUCLEOTIDE SEQUENCE [LARGE SCALE GENOMIC DNA]</scope>
    <source>
        <strain evidence="4 5">DSM 17673</strain>
    </source>
</reference>
<dbReference type="GO" id="GO:0044780">
    <property type="term" value="P:bacterial-type flagellum assembly"/>
    <property type="evidence" value="ECO:0007669"/>
    <property type="project" value="InterPro"/>
</dbReference>
<comment type="function">
    <text evidence="1">Required for the efficient initiation of filament assembly.</text>
</comment>
<evidence type="ECO:0000256" key="1">
    <source>
        <dbReference type="ARBA" id="ARBA00002397"/>
    </source>
</evidence>
<dbReference type="SUPFAM" id="SSF140566">
    <property type="entry name" value="FlgN-like"/>
    <property type="match status" value="1"/>
</dbReference>
<comment type="caution">
    <text evidence="4">The sequence shown here is derived from an EMBL/GenBank/DDBJ whole genome shotgun (WGS) entry which is preliminary data.</text>
</comment>
<proteinExistence type="inferred from homology"/>
<keyword evidence="4" id="KW-0966">Cell projection</keyword>
<gene>
    <name evidence="4" type="ORF">HBF32_15565</name>
</gene>
<evidence type="ECO:0000313" key="4">
    <source>
        <dbReference type="EMBL" id="NID16893.1"/>
    </source>
</evidence>
<accession>A0A7X5TRJ4</accession>
<comment type="similarity">
    <text evidence="2">Belongs to the FlgN family.</text>
</comment>
<dbReference type="InterPro" id="IPR036679">
    <property type="entry name" value="FlgN-like_sf"/>
</dbReference>
<evidence type="ECO:0000256" key="3">
    <source>
        <dbReference type="ARBA" id="ARBA00022795"/>
    </source>
</evidence>
<dbReference type="Proteomes" id="UP000518878">
    <property type="component" value="Unassembled WGS sequence"/>
</dbReference>
<dbReference type="AlphaFoldDB" id="A0A7X5TRJ4"/>
<evidence type="ECO:0000256" key="2">
    <source>
        <dbReference type="ARBA" id="ARBA00007703"/>
    </source>
</evidence>
<keyword evidence="4" id="KW-0969">Cilium</keyword>
<protein>
    <submittedName>
        <fullName evidence="4">Flagellar protein FlgN</fullName>
    </submittedName>
</protein>
<sequence>MSRPLGQDFDTALAAVMGELAGEVDALHASLIDERMALDQGDTVALETAGRAKGNLLDRIEKLDVERRQLSEAAGIDSLGDPRWAPAVERLRECRNINEVNGRIVGQRMSHVRQALAVLTGETPGGSTYGPNGVAKVKLRSATLAQV</sequence>
<dbReference type="EMBL" id="JAAQTL010000002">
    <property type="protein sequence ID" value="NID16893.1"/>
    <property type="molecule type" value="Genomic_DNA"/>
</dbReference>